<name>A0A1G2DE95_9BACT</name>
<reference evidence="1 2" key="1">
    <citation type="journal article" date="2016" name="Nat. Commun.">
        <title>Thousands of microbial genomes shed light on interconnected biogeochemical processes in an aquifer system.</title>
        <authorList>
            <person name="Anantharaman K."/>
            <person name="Brown C.T."/>
            <person name="Hug L.A."/>
            <person name="Sharon I."/>
            <person name="Castelle C.J."/>
            <person name="Probst A.J."/>
            <person name="Thomas B.C."/>
            <person name="Singh A."/>
            <person name="Wilkins M.J."/>
            <person name="Karaoz U."/>
            <person name="Brodie E.L."/>
            <person name="Williams K.H."/>
            <person name="Hubbard S.S."/>
            <person name="Banfield J.F."/>
        </authorList>
    </citation>
    <scope>NUCLEOTIDE SEQUENCE [LARGE SCALE GENOMIC DNA]</scope>
</reference>
<proteinExistence type="predicted"/>
<dbReference type="PANTHER" id="PTHR38471:SF2">
    <property type="entry name" value="FOUR HELIX BUNDLE PROTEIN"/>
    <property type="match status" value="1"/>
</dbReference>
<dbReference type="STRING" id="1798664.A3C93_05925"/>
<dbReference type="AlphaFoldDB" id="A0A1G2DE95"/>
<dbReference type="NCBIfam" id="TIGR02436">
    <property type="entry name" value="four helix bundle protein"/>
    <property type="match status" value="1"/>
</dbReference>
<dbReference type="EMBL" id="MHLO01000027">
    <property type="protein sequence ID" value="OGZ11949.1"/>
    <property type="molecule type" value="Genomic_DNA"/>
</dbReference>
<protein>
    <recommendedName>
        <fullName evidence="3">Four helix bundle protein</fullName>
    </recommendedName>
</protein>
<evidence type="ECO:0008006" key="3">
    <source>
        <dbReference type="Google" id="ProtNLM"/>
    </source>
</evidence>
<accession>A0A1G2DE95</accession>
<dbReference type="InterPro" id="IPR012657">
    <property type="entry name" value="23S_rRNA-intervening_sequence"/>
</dbReference>
<dbReference type="Pfam" id="PF05635">
    <property type="entry name" value="23S_rRNA_IVP"/>
    <property type="match status" value="1"/>
</dbReference>
<dbReference type="CDD" id="cd16377">
    <property type="entry name" value="23S_rRNA_IVP_like"/>
    <property type="match status" value="1"/>
</dbReference>
<evidence type="ECO:0000313" key="2">
    <source>
        <dbReference type="Proteomes" id="UP000178636"/>
    </source>
</evidence>
<organism evidence="1 2">
    <name type="scientific">Candidatus Lloydbacteria bacterium RIFCSPHIGHO2_02_FULL_54_17</name>
    <dbReference type="NCBI Taxonomy" id="1798664"/>
    <lineage>
        <taxon>Bacteria</taxon>
        <taxon>Candidatus Lloydiibacteriota</taxon>
    </lineage>
</organism>
<dbReference type="Gene3D" id="1.20.1440.60">
    <property type="entry name" value="23S rRNA-intervening sequence"/>
    <property type="match status" value="1"/>
</dbReference>
<dbReference type="Proteomes" id="UP000178636">
    <property type="component" value="Unassembled WGS sequence"/>
</dbReference>
<sequence length="118" mass="13509">MRGYKDLIVWQRSIELTSLVYTLVRDFPKEELFGLTSQIKRAAVSIPANIAEGSGRRTEKDFRHFLSIAYGSALELETHLIITKGFSFGKIDLYDKIEKILTEVLKMLNKMHANETSD</sequence>
<evidence type="ECO:0000313" key="1">
    <source>
        <dbReference type="EMBL" id="OGZ11949.1"/>
    </source>
</evidence>
<dbReference type="PANTHER" id="PTHR38471">
    <property type="entry name" value="FOUR HELIX BUNDLE PROTEIN"/>
    <property type="match status" value="1"/>
</dbReference>
<gene>
    <name evidence="1" type="ORF">A3C93_05925</name>
</gene>
<dbReference type="SUPFAM" id="SSF158446">
    <property type="entry name" value="IVS-encoded protein-like"/>
    <property type="match status" value="1"/>
</dbReference>
<comment type="caution">
    <text evidence="1">The sequence shown here is derived from an EMBL/GenBank/DDBJ whole genome shotgun (WGS) entry which is preliminary data.</text>
</comment>
<dbReference type="InterPro" id="IPR036583">
    <property type="entry name" value="23S_rRNA_IVS_sf"/>
</dbReference>